<reference evidence="2 3" key="1">
    <citation type="journal article" date="2018" name="Nat. Ecol. Evol.">
        <title>Pezizomycetes genomes reveal the molecular basis of ectomycorrhizal truffle lifestyle.</title>
        <authorList>
            <person name="Murat C."/>
            <person name="Payen T."/>
            <person name="Noel B."/>
            <person name="Kuo A."/>
            <person name="Morin E."/>
            <person name="Chen J."/>
            <person name="Kohler A."/>
            <person name="Krizsan K."/>
            <person name="Balestrini R."/>
            <person name="Da Silva C."/>
            <person name="Montanini B."/>
            <person name="Hainaut M."/>
            <person name="Levati E."/>
            <person name="Barry K.W."/>
            <person name="Belfiori B."/>
            <person name="Cichocki N."/>
            <person name="Clum A."/>
            <person name="Dockter R.B."/>
            <person name="Fauchery L."/>
            <person name="Guy J."/>
            <person name="Iotti M."/>
            <person name="Le Tacon F."/>
            <person name="Lindquist E.A."/>
            <person name="Lipzen A."/>
            <person name="Malagnac F."/>
            <person name="Mello A."/>
            <person name="Molinier V."/>
            <person name="Miyauchi S."/>
            <person name="Poulain J."/>
            <person name="Riccioni C."/>
            <person name="Rubini A."/>
            <person name="Sitrit Y."/>
            <person name="Splivallo R."/>
            <person name="Traeger S."/>
            <person name="Wang M."/>
            <person name="Zifcakova L."/>
            <person name="Wipf D."/>
            <person name="Zambonelli A."/>
            <person name="Paolocci F."/>
            <person name="Nowrousian M."/>
            <person name="Ottonello S."/>
            <person name="Baldrian P."/>
            <person name="Spatafora J.W."/>
            <person name="Henrissat B."/>
            <person name="Nagy L.G."/>
            <person name="Aury J.M."/>
            <person name="Wincker P."/>
            <person name="Grigoriev I.V."/>
            <person name="Bonfante P."/>
            <person name="Martin F.M."/>
        </authorList>
    </citation>
    <scope>NUCLEOTIDE SEQUENCE [LARGE SCALE GENOMIC DNA]</scope>
    <source>
        <strain evidence="2 3">CCBAS932</strain>
    </source>
</reference>
<organism evidence="2 3">
    <name type="scientific">Morchella conica CCBAS932</name>
    <dbReference type="NCBI Taxonomy" id="1392247"/>
    <lineage>
        <taxon>Eukaryota</taxon>
        <taxon>Fungi</taxon>
        <taxon>Dikarya</taxon>
        <taxon>Ascomycota</taxon>
        <taxon>Pezizomycotina</taxon>
        <taxon>Pezizomycetes</taxon>
        <taxon>Pezizales</taxon>
        <taxon>Morchellaceae</taxon>
        <taxon>Morchella</taxon>
    </lineage>
</organism>
<evidence type="ECO:0000256" key="1">
    <source>
        <dbReference type="SAM" id="MobiDB-lite"/>
    </source>
</evidence>
<dbReference type="EMBL" id="ML119114">
    <property type="protein sequence ID" value="RPB15223.1"/>
    <property type="molecule type" value="Genomic_DNA"/>
</dbReference>
<feature type="compositionally biased region" description="Polar residues" evidence="1">
    <location>
        <begin position="1"/>
        <end position="17"/>
    </location>
</feature>
<dbReference type="Proteomes" id="UP000277580">
    <property type="component" value="Unassembled WGS sequence"/>
</dbReference>
<keyword evidence="3" id="KW-1185">Reference proteome</keyword>
<evidence type="ECO:0000313" key="2">
    <source>
        <dbReference type="EMBL" id="RPB15223.1"/>
    </source>
</evidence>
<name>A0A3N4KXD2_9PEZI</name>
<evidence type="ECO:0000313" key="3">
    <source>
        <dbReference type="Proteomes" id="UP000277580"/>
    </source>
</evidence>
<dbReference type="AlphaFoldDB" id="A0A3N4KXD2"/>
<accession>A0A3N4KXD2</accession>
<dbReference type="InParanoid" id="A0A3N4KXD2"/>
<protein>
    <submittedName>
        <fullName evidence="2">Uncharacterized protein</fullName>
    </submittedName>
</protein>
<feature type="region of interest" description="Disordered" evidence="1">
    <location>
        <begin position="1"/>
        <end position="38"/>
    </location>
</feature>
<proteinExistence type="predicted"/>
<sequence>MPTTTSNPSHLSTTYQMSRPPSPPHPQHPQQHQRQHQTCIHLAHTSTTPTPPDRWPTRRLGSLPWAVYALRLKAACQPDWGGGGTGCVRVWALCCQSIVAIPQIIFREVYNRRTGVRTDDSKQRKREKRSLVIGTSRLRTDSTKTKVQIAMARSYATTTTTTTTRHEWADLPLTMKCRRLWGAGRRRAAAPPSEGIVSSDGFKPPPPNYKYLHYPQTPTHTQRQTTFPELRSACPPYAGPKRRKTTAVNIRLYPATLHEERGGGSIKRGVGGGWGGG</sequence>
<gene>
    <name evidence="2" type="ORF">P167DRAFT_20260</name>
</gene>